<evidence type="ECO:0000313" key="9">
    <source>
        <dbReference type="Proteomes" id="UP000327157"/>
    </source>
</evidence>
<name>A0A5N5FF38_9ROSA</name>
<sequence>MEVTSSKYDRKTELKAFDDSKAGVKGLVDAGLAKIPRIFIHEQNKIINNHHPIGNSPSCDDSSFSTPVISLKGIVSGEEDATQRRQVIDQVRHACEKWGFFQVVDHGVPVHVLGEMIDGIRRFHEQDQVVKEQIYSRDYAKKVYYNSNFDLYQAPAANWRDTLSCVMAPRAPDLGELPSVCRDVVIDYSEKVKALGVALFELLSQALGLNPNHLKELGCAEGLVLVGHYHPTCPEPELTMGTSQHTDSSFLTVLLQDQIGGLQVLHENQWVDVTPIHGALVINLGDMLQLISNDKFMSANHRVLAKNVGPRISVACFFRQHFPPENSSRLYAPMKELLSEENPPLYRETTVKDFVAHYYRKGLNGIPSLEYLKI</sequence>
<accession>A0A5N5FF38</accession>
<dbReference type="OrthoDB" id="288590at2759"/>
<dbReference type="GO" id="GO:0046872">
    <property type="term" value="F:metal ion binding"/>
    <property type="evidence" value="ECO:0007669"/>
    <property type="project" value="UniProtKB-KW"/>
</dbReference>
<evidence type="ECO:0000256" key="4">
    <source>
        <dbReference type="ARBA" id="ARBA00023002"/>
    </source>
</evidence>
<reference evidence="9" key="2">
    <citation type="submission" date="2019-10" db="EMBL/GenBank/DDBJ databases">
        <title>A de novo genome assembly of a pear dwarfing rootstock.</title>
        <authorList>
            <person name="Wang F."/>
            <person name="Wang J."/>
            <person name="Li S."/>
            <person name="Zhang Y."/>
            <person name="Fang M."/>
            <person name="Ma L."/>
            <person name="Zhao Y."/>
            <person name="Jiang S."/>
        </authorList>
    </citation>
    <scope>NUCLEOTIDE SEQUENCE [LARGE SCALE GENOMIC DNA]</scope>
</reference>
<evidence type="ECO:0000256" key="3">
    <source>
        <dbReference type="ARBA" id="ARBA00022723"/>
    </source>
</evidence>
<evidence type="ECO:0000256" key="6">
    <source>
        <dbReference type="RuleBase" id="RU003682"/>
    </source>
</evidence>
<dbReference type="Proteomes" id="UP000327157">
    <property type="component" value="Chromosome 13"/>
</dbReference>
<dbReference type="InterPro" id="IPR044861">
    <property type="entry name" value="IPNS-like_FE2OG_OXY"/>
</dbReference>
<keyword evidence="9" id="KW-1185">Reference proteome</keyword>
<dbReference type="EMBL" id="SMOL01000753">
    <property type="protein sequence ID" value="KAB2599810.1"/>
    <property type="molecule type" value="Genomic_DNA"/>
</dbReference>
<dbReference type="PANTHER" id="PTHR10209:SF123">
    <property type="entry name" value="FE2OG DIOXYGENASE DOMAIN-CONTAINING PROTEIN"/>
    <property type="match status" value="1"/>
</dbReference>
<dbReference type="InterPro" id="IPR005123">
    <property type="entry name" value="Oxoglu/Fe-dep_dioxygenase_dom"/>
</dbReference>
<dbReference type="AlphaFoldDB" id="A0A5N5FF38"/>
<comment type="cofactor">
    <cofactor evidence="1">
        <name>Fe cation</name>
        <dbReference type="ChEBI" id="CHEBI:24875"/>
    </cofactor>
</comment>
<dbReference type="Pfam" id="PF03171">
    <property type="entry name" value="2OG-FeII_Oxy"/>
    <property type="match status" value="1"/>
</dbReference>
<dbReference type="SUPFAM" id="SSF51197">
    <property type="entry name" value="Clavaminate synthase-like"/>
    <property type="match status" value="1"/>
</dbReference>
<evidence type="ECO:0000256" key="5">
    <source>
        <dbReference type="ARBA" id="ARBA00023004"/>
    </source>
</evidence>
<gene>
    <name evidence="8" type="ORF">D8674_010081</name>
</gene>
<protein>
    <submittedName>
        <fullName evidence="8">1-aminocyclopropane-1-carboxylate oxidase 1-like</fullName>
    </submittedName>
</protein>
<comment type="similarity">
    <text evidence="2 6">Belongs to the iron/ascorbate-dependent oxidoreductase family.</text>
</comment>
<dbReference type="GO" id="GO:0051213">
    <property type="term" value="F:dioxygenase activity"/>
    <property type="evidence" value="ECO:0007669"/>
    <property type="project" value="UniProtKB-ARBA"/>
</dbReference>
<dbReference type="PANTHER" id="PTHR10209">
    <property type="entry name" value="OXIDOREDUCTASE, 2OG-FE II OXYGENASE FAMILY PROTEIN"/>
    <property type="match status" value="1"/>
</dbReference>
<organism evidence="8 9">
    <name type="scientific">Pyrus ussuriensis x Pyrus communis</name>
    <dbReference type="NCBI Taxonomy" id="2448454"/>
    <lineage>
        <taxon>Eukaryota</taxon>
        <taxon>Viridiplantae</taxon>
        <taxon>Streptophyta</taxon>
        <taxon>Embryophyta</taxon>
        <taxon>Tracheophyta</taxon>
        <taxon>Spermatophyta</taxon>
        <taxon>Magnoliopsida</taxon>
        <taxon>eudicotyledons</taxon>
        <taxon>Gunneridae</taxon>
        <taxon>Pentapetalae</taxon>
        <taxon>rosids</taxon>
        <taxon>fabids</taxon>
        <taxon>Rosales</taxon>
        <taxon>Rosaceae</taxon>
        <taxon>Amygdaloideae</taxon>
        <taxon>Maleae</taxon>
        <taxon>Pyrus</taxon>
    </lineage>
</organism>
<evidence type="ECO:0000313" key="8">
    <source>
        <dbReference type="EMBL" id="KAB2599810.1"/>
    </source>
</evidence>
<dbReference type="FunFam" id="2.60.120.330:FF:000005">
    <property type="entry name" value="1-aminocyclopropane-1-carboxylate oxidase homolog 1"/>
    <property type="match status" value="1"/>
</dbReference>
<feature type="domain" description="Fe2OG dioxygenase" evidence="7">
    <location>
        <begin position="219"/>
        <end position="322"/>
    </location>
</feature>
<keyword evidence="4 6" id="KW-0560">Oxidoreductase</keyword>
<dbReference type="Pfam" id="PF14226">
    <property type="entry name" value="DIOX_N"/>
    <property type="match status" value="1"/>
</dbReference>
<reference evidence="8 9" key="3">
    <citation type="submission" date="2019-11" db="EMBL/GenBank/DDBJ databases">
        <title>A de novo genome assembly of a pear dwarfing rootstock.</title>
        <authorList>
            <person name="Wang F."/>
            <person name="Wang J."/>
            <person name="Li S."/>
            <person name="Zhang Y."/>
            <person name="Fang M."/>
            <person name="Ma L."/>
            <person name="Zhao Y."/>
            <person name="Jiang S."/>
        </authorList>
    </citation>
    <scope>NUCLEOTIDE SEQUENCE [LARGE SCALE GENOMIC DNA]</scope>
    <source>
        <strain evidence="8">S2</strain>
        <tissue evidence="8">Leaf</tissue>
    </source>
</reference>
<evidence type="ECO:0000256" key="1">
    <source>
        <dbReference type="ARBA" id="ARBA00001962"/>
    </source>
</evidence>
<reference evidence="8 9" key="1">
    <citation type="submission" date="2019-09" db="EMBL/GenBank/DDBJ databases">
        <authorList>
            <person name="Ou C."/>
        </authorList>
    </citation>
    <scope>NUCLEOTIDE SEQUENCE [LARGE SCALE GENOMIC DNA]</scope>
    <source>
        <strain evidence="8">S2</strain>
        <tissue evidence="8">Leaf</tissue>
    </source>
</reference>
<proteinExistence type="inferred from homology"/>
<keyword evidence="3 6" id="KW-0479">Metal-binding</keyword>
<keyword evidence="5 6" id="KW-0408">Iron</keyword>
<dbReference type="InterPro" id="IPR026992">
    <property type="entry name" value="DIOX_N"/>
</dbReference>
<evidence type="ECO:0000256" key="2">
    <source>
        <dbReference type="ARBA" id="ARBA00008056"/>
    </source>
</evidence>
<dbReference type="InterPro" id="IPR027443">
    <property type="entry name" value="IPNS-like_sf"/>
</dbReference>
<dbReference type="SMR" id="A0A5N5FF38"/>
<dbReference type="Gene3D" id="2.60.120.330">
    <property type="entry name" value="B-lactam Antibiotic, Isopenicillin N Synthase, Chain"/>
    <property type="match status" value="1"/>
</dbReference>
<dbReference type="PROSITE" id="PS51471">
    <property type="entry name" value="FE2OG_OXY"/>
    <property type="match status" value="1"/>
</dbReference>
<evidence type="ECO:0000259" key="7">
    <source>
        <dbReference type="PROSITE" id="PS51471"/>
    </source>
</evidence>
<comment type="caution">
    <text evidence="8">The sequence shown here is derived from an EMBL/GenBank/DDBJ whole genome shotgun (WGS) entry which is preliminary data.</text>
</comment>